<dbReference type="PRINTS" id="PR00328">
    <property type="entry name" value="SAR1GTPBP"/>
</dbReference>
<feature type="binding site" evidence="3">
    <location>
        <position position="73"/>
    </location>
    <ligand>
        <name>GTP</name>
        <dbReference type="ChEBI" id="CHEBI:37565"/>
    </ligand>
</feature>
<reference evidence="6 7" key="1">
    <citation type="journal article" date="2018" name="Mol. Biol. Evol.">
        <title>Broad Genomic Sampling Reveals a Smut Pathogenic Ancestry of the Fungal Clade Ustilaginomycotina.</title>
        <authorList>
            <person name="Kijpornyongpan T."/>
            <person name="Mondo S.J."/>
            <person name="Barry K."/>
            <person name="Sandor L."/>
            <person name="Lee J."/>
            <person name="Lipzen A."/>
            <person name="Pangilinan J."/>
            <person name="LaButti K."/>
            <person name="Hainaut M."/>
            <person name="Henrissat B."/>
            <person name="Grigoriev I.V."/>
            <person name="Spatafora J.W."/>
            <person name="Aime M.C."/>
        </authorList>
    </citation>
    <scope>NUCLEOTIDE SEQUENCE [LARGE SCALE GENOMIC DNA]</scope>
    <source>
        <strain evidence="6 7">MCA 4186</strain>
    </source>
</reference>
<evidence type="ECO:0000256" key="5">
    <source>
        <dbReference type="RuleBase" id="RU003925"/>
    </source>
</evidence>
<dbReference type="RefSeq" id="XP_025600964.1">
    <property type="nucleotide sequence ID" value="XM_025743837.1"/>
</dbReference>
<dbReference type="GO" id="GO:0003924">
    <property type="term" value="F:GTPase activity"/>
    <property type="evidence" value="ECO:0007669"/>
    <property type="project" value="InterPro"/>
</dbReference>
<dbReference type="OrthoDB" id="2011769at2759"/>
<dbReference type="NCBIfam" id="TIGR00231">
    <property type="entry name" value="small_GTP"/>
    <property type="match status" value="1"/>
</dbReference>
<evidence type="ECO:0000313" key="7">
    <source>
        <dbReference type="Proteomes" id="UP000245946"/>
    </source>
</evidence>
<sequence>MGVSFSSLLGPLAFWARDREVRILMLGLDSAGKTTILYRLQLGEVVSTVPTIGFNVETVTWKNVKFQVWDLGGQTSIRPYWRCYYADTTAVIFVVDSADHARLETSRSELQQMLAEDALASAKLLVFANKQDLAGARSAADVSAALGLPELKGRSWSVAGCTATKGEGLEEGLDWLVSSL</sequence>
<keyword evidence="4" id="KW-0479">Metal-binding</keyword>
<dbReference type="GeneID" id="37271381"/>
<accession>A0A316ZJZ5</accession>
<dbReference type="PROSITE" id="PS51417">
    <property type="entry name" value="ARF"/>
    <property type="match status" value="1"/>
</dbReference>
<proteinExistence type="inferred from homology"/>
<dbReference type="Pfam" id="PF00025">
    <property type="entry name" value="Arf"/>
    <property type="match status" value="1"/>
</dbReference>
<dbReference type="GO" id="GO:0046872">
    <property type="term" value="F:metal ion binding"/>
    <property type="evidence" value="ECO:0007669"/>
    <property type="project" value="UniProtKB-KW"/>
</dbReference>
<feature type="binding site" evidence="3">
    <location>
        <begin position="27"/>
        <end position="34"/>
    </location>
    <ligand>
        <name>GTP</name>
        <dbReference type="ChEBI" id="CHEBI:37565"/>
    </ligand>
</feature>
<gene>
    <name evidence="6" type="ORF">FA09DRAFT_336099</name>
</gene>
<dbReference type="STRING" id="58919.A0A316ZJZ5"/>
<dbReference type="GO" id="GO:0005525">
    <property type="term" value="F:GTP binding"/>
    <property type="evidence" value="ECO:0007669"/>
    <property type="project" value="UniProtKB-KW"/>
</dbReference>
<dbReference type="CDD" id="cd04151">
    <property type="entry name" value="Arl1"/>
    <property type="match status" value="1"/>
</dbReference>
<keyword evidence="4" id="KW-0460">Magnesium</keyword>
<name>A0A316ZJZ5_9BASI</name>
<dbReference type="InterPro" id="IPR005225">
    <property type="entry name" value="Small_GTP-bd"/>
</dbReference>
<dbReference type="InterPro" id="IPR006689">
    <property type="entry name" value="Small_GTPase_ARF/SAR"/>
</dbReference>
<dbReference type="FunFam" id="3.40.50.300:FF:000624">
    <property type="entry name" value="ADP-ribosylation factor 1"/>
    <property type="match status" value="1"/>
</dbReference>
<evidence type="ECO:0000256" key="2">
    <source>
        <dbReference type="ARBA" id="ARBA00023134"/>
    </source>
</evidence>
<feature type="binding site" evidence="4">
    <location>
        <position position="34"/>
    </location>
    <ligand>
        <name>Mg(2+)</name>
        <dbReference type="ChEBI" id="CHEBI:18420"/>
    </ligand>
</feature>
<evidence type="ECO:0000313" key="6">
    <source>
        <dbReference type="EMBL" id="PWO00686.1"/>
    </source>
</evidence>
<dbReference type="Gene3D" id="3.40.50.300">
    <property type="entry name" value="P-loop containing nucleotide triphosphate hydrolases"/>
    <property type="match status" value="1"/>
</dbReference>
<comment type="similarity">
    <text evidence="5">Belongs to the small GTPase superfamily. Arf family.</text>
</comment>
<dbReference type="SMART" id="SM00178">
    <property type="entry name" value="SAR"/>
    <property type="match status" value="1"/>
</dbReference>
<dbReference type="SUPFAM" id="SSF52540">
    <property type="entry name" value="P-loop containing nucleoside triphosphate hydrolases"/>
    <property type="match status" value="1"/>
</dbReference>
<feature type="binding site" evidence="4">
    <location>
        <position position="51"/>
    </location>
    <ligand>
        <name>Mg(2+)</name>
        <dbReference type="ChEBI" id="CHEBI:18420"/>
    </ligand>
</feature>
<evidence type="ECO:0000256" key="3">
    <source>
        <dbReference type="PIRSR" id="PIRSR606689-1"/>
    </source>
</evidence>
<keyword evidence="1 3" id="KW-0547">Nucleotide-binding</keyword>
<dbReference type="InterPro" id="IPR024156">
    <property type="entry name" value="Small_GTPase_ARF"/>
</dbReference>
<dbReference type="AlphaFoldDB" id="A0A316ZJZ5"/>
<evidence type="ECO:0000256" key="1">
    <source>
        <dbReference type="ARBA" id="ARBA00022741"/>
    </source>
</evidence>
<dbReference type="EMBL" id="KZ819284">
    <property type="protein sequence ID" value="PWO00686.1"/>
    <property type="molecule type" value="Genomic_DNA"/>
</dbReference>
<feature type="binding site" evidence="3">
    <location>
        <begin position="129"/>
        <end position="132"/>
    </location>
    <ligand>
        <name>GTP</name>
        <dbReference type="ChEBI" id="CHEBI:37565"/>
    </ligand>
</feature>
<protein>
    <submittedName>
        <fullName evidence="6">Putative ARL1-ADP-ribosylation factor</fullName>
    </submittedName>
</protein>
<dbReference type="InterPro" id="IPR027417">
    <property type="entry name" value="P-loop_NTPase"/>
</dbReference>
<evidence type="ECO:0000256" key="4">
    <source>
        <dbReference type="PIRSR" id="PIRSR606689-2"/>
    </source>
</evidence>
<dbReference type="PANTHER" id="PTHR11711">
    <property type="entry name" value="ADP RIBOSYLATION FACTOR-RELATED"/>
    <property type="match status" value="1"/>
</dbReference>
<keyword evidence="2 3" id="KW-0342">GTP-binding</keyword>
<keyword evidence="7" id="KW-1185">Reference proteome</keyword>
<dbReference type="SMART" id="SM00175">
    <property type="entry name" value="RAB"/>
    <property type="match status" value="1"/>
</dbReference>
<organism evidence="6 7">
    <name type="scientific">Tilletiopsis washingtonensis</name>
    <dbReference type="NCBI Taxonomy" id="58919"/>
    <lineage>
        <taxon>Eukaryota</taxon>
        <taxon>Fungi</taxon>
        <taxon>Dikarya</taxon>
        <taxon>Basidiomycota</taxon>
        <taxon>Ustilaginomycotina</taxon>
        <taxon>Exobasidiomycetes</taxon>
        <taxon>Entylomatales</taxon>
        <taxon>Entylomatales incertae sedis</taxon>
        <taxon>Tilletiopsis</taxon>
    </lineage>
</organism>
<dbReference type="SMART" id="SM00177">
    <property type="entry name" value="ARF"/>
    <property type="match status" value="1"/>
</dbReference>
<dbReference type="Proteomes" id="UP000245946">
    <property type="component" value="Unassembled WGS sequence"/>
</dbReference>